<evidence type="ECO:0000256" key="7">
    <source>
        <dbReference type="ARBA" id="ARBA00022848"/>
    </source>
</evidence>
<evidence type="ECO:0000313" key="22">
    <source>
        <dbReference type="Proteomes" id="UP000677054"/>
    </source>
</evidence>
<evidence type="ECO:0000256" key="1">
    <source>
        <dbReference type="ARBA" id="ARBA00004154"/>
    </source>
</evidence>
<dbReference type="EC" id="1.3.1.22" evidence="18"/>
<comment type="catalytic activity">
    <reaction evidence="16">
        <text>androst-4-ene-3,17-dione + NADPH + H(+) = 5alpha-androstan-3,17-dione + NADP(+)</text>
        <dbReference type="Rhea" id="RHEA:50816"/>
        <dbReference type="ChEBI" id="CHEBI:15378"/>
        <dbReference type="ChEBI" id="CHEBI:15994"/>
        <dbReference type="ChEBI" id="CHEBI:16422"/>
        <dbReference type="ChEBI" id="CHEBI:57783"/>
        <dbReference type="ChEBI" id="CHEBI:58349"/>
    </reaction>
    <physiologicalReaction direction="left-to-right" evidence="16">
        <dbReference type="Rhea" id="RHEA:50817"/>
    </physiologicalReaction>
</comment>
<evidence type="ECO:0000256" key="12">
    <source>
        <dbReference type="ARBA" id="ARBA00023098"/>
    </source>
</evidence>
<comment type="similarity">
    <text evidence="3 18">Belongs to the steroid 5-alpha reductase family.</text>
</comment>
<keyword evidence="8" id="KW-0521">NADP</keyword>
<keyword evidence="12" id="KW-0443">Lipid metabolism</keyword>
<dbReference type="EMBL" id="CAJPEV010000194">
    <property type="protein sequence ID" value="CAG0882136.1"/>
    <property type="molecule type" value="Genomic_DNA"/>
</dbReference>
<evidence type="ECO:0000256" key="14">
    <source>
        <dbReference type="ARBA" id="ARBA00037789"/>
    </source>
</evidence>
<keyword evidence="9" id="KW-0726">Sexual differentiation</keyword>
<keyword evidence="7" id="KW-0492">Microsome</keyword>
<dbReference type="InterPro" id="IPR039357">
    <property type="entry name" value="SRD5A/TECR"/>
</dbReference>
<feature type="transmembrane region" description="Helical" evidence="18">
    <location>
        <begin position="49"/>
        <end position="70"/>
    </location>
</feature>
<sequence>MKTVTEPNYNNSSLTPREGTENETSRTLTPLPPPPQKSRMPGTELQDRVNLLSEIMLAYAGVMFLSSLFMRAPYGRYTSTRYGKLTIPSNLAWFIQESSCFFTALYVLLTTLRRSIPSVNKVLLFMFFAHYFQRGFVYPYLMKKSQEHPLFITLNAVLFCVYHGYLQAFYLVEAATYPAHHFYTPQFLLGSALFLIGMGTNMHSDHLLRSLRGSGESGYKIPRGGIFEYVSAGNYFGELLEWWGFALASWFSLPALSFAVFVALFLIPRGMHHHKFYQEKFEDYPKNRKAIIPFIL</sequence>
<protein>
    <recommendedName>
        <fullName evidence="18">3-oxo-5alpha-steroid 4-dehydrogenase (NADP(+))</fullName>
        <ecNumber evidence="18">1.3.1.22</ecNumber>
    </recommendedName>
</protein>
<comment type="catalytic activity">
    <reaction evidence="17">
        <text>17beta-hydroxy-5alpha-androstan-3-one + NADP(+) = testosterone + NADPH + H(+)</text>
        <dbReference type="Rhea" id="RHEA:50820"/>
        <dbReference type="ChEBI" id="CHEBI:15378"/>
        <dbReference type="ChEBI" id="CHEBI:16330"/>
        <dbReference type="ChEBI" id="CHEBI:17347"/>
        <dbReference type="ChEBI" id="CHEBI:57783"/>
        <dbReference type="ChEBI" id="CHEBI:58349"/>
        <dbReference type="EC" id="1.3.1.22"/>
    </reaction>
    <physiologicalReaction direction="right-to-left" evidence="17">
        <dbReference type="Rhea" id="RHEA:50822"/>
    </physiologicalReaction>
</comment>
<keyword evidence="13 18" id="KW-0472">Membrane</keyword>
<dbReference type="FunFam" id="1.20.120.1630:FF:000002">
    <property type="entry name" value="Steroid 5 alpha-reductase 1"/>
    <property type="match status" value="1"/>
</dbReference>
<evidence type="ECO:0000256" key="19">
    <source>
        <dbReference type="SAM" id="MobiDB-lite"/>
    </source>
</evidence>
<dbReference type="PANTHER" id="PTHR10556">
    <property type="entry name" value="3-OXO-5-ALPHA-STEROID 4-DEHYDROGENASE"/>
    <property type="match status" value="1"/>
</dbReference>
<comment type="subcellular location">
    <subcellularLocation>
        <location evidence="2">Endoplasmic reticulum membrane</location>
        <topology evidence="2">Multi-pass membrane protein</topology>
    </subcellularLocation>
    <subcellularLocation>
        <location evidence="1">Microsome membrane</location>
        <topology evidence="1">Multi-pass membrane protein</topology>
    </subcellularLocation>
</comment>
<evidence type="ECO:0000259" key="20">
    <source>
        <dbReference type="Pfam" id="PF02544"/>
    </source>
</evidence>
<comment type="catalytic activity">
    <reaction evidence="18">
        <text>a 3-oxo-5alpha-steroid + NADP(+) = a 3-oxo-Delta(4)-steroid + NADPH + H(+)</text>
        <dbReference type="Rhea" id="RHEA:54384"/>
        <dbReference type="ChEBI" id="CHEBI:13601"/>
        <dbReference type="ChEBI" id="CHEBI:15378"/>
        <dbReference type="ChEBI" id="CHEBI:47909"/>
        <dbReference type="ChEBI" id="CHEBI:57783"/>
        <dbReference type="ChEBI" id="CHEBI:58349"/>
        <dbReference type="EC" id="1.3.1.22"/>
    </reaction>
</comment>
<keyword evidence="6" id="KW-0256">Endoplasmic reticulum</keyword>
<keyword evidence="4 18" id="KW-0812">Transmembrane</keyword>
<dbReference type="OrthoDB" id="5788137at2759"/>
<feature type="transmembrane region" description="Helical" evidence="18">
    <location>
        <begin position="122"/>
        <end position="142"/>
    </location>
</feature>
<evidence type="ECO:0000256" key="11">
    <source>
        <dbReference type="ARBA" id="ARBA00023002"/>
    </source>
</evidence>
<proteinExistence type="inferred from homology"/>
<dbReference type="GO" id="GO:0005789">
    <property type="term" value="C:endoplasmic reticulum membrane"/>
    <property type="evidence" value="ECO:0007669"/>
    <property type="project" value="UniProtKB-SubCell"/>
</dbReference>
<feature type="transmembrane region" description="Helical" evidence="18">
    <location>
        <begin position="242"/>
        <end position="267"/>
    </location>
</feature>
<dbReference type="Pfam" id="PF02544">
    <property type="entry name" value="Steroid_dh"/>
    <property type="match status" value="1"/>
</dbReference>
<comment type="function">
    <text evidence="14">Converts testosterone into 5-alpha-dihydrotestosterone and progesterone or corticosterone into their corresponding 5-alpha-3-oxosteroids. It plays a central role in sexual differentiation and androgen physiology.</text>
</comment>
<dbReference type="GO" id="GO:0006702">
    <property type="term" value="P:androgen biosynthetic process"/>
    <property type="evidence" value="ECO:0007669"/>
    <property type="project" value="UniProtKB-ARBA"/>
</dbReference>
<name>A0A7R8X3A1_9CRUS</name>
<evidence type="ECO:0000256" key="3">
    <source>
        <dbReference type="ARBA" id="ARBA00007742"/>
    </source>
</evidence>
<evidence type="ECO:0000256" key="2">
    <source>
        <dbReference type="ARBA" id="ARBA00004477"/>
    </source>
</evidence>
<keyword evidence="22" id="KW-1185">Reference proteome</keyword>
<dbReference type="InterPro" id="IPR001104">
    <property type="entry name" value="3-oxo-5_a-steroid_4-DH_C"/>
</dbReference>
<feature type="transmembrane region" description="Helical" evidence="18">
    <location>
        <begin position="148"/>
        <end position="170"/>
    </location>
</feature>
<dbReference type="AlphaFoldDB" id="A0A7R8X3A1"/>
<feature type="transmembrane region" description="Helical" evidence="18">
    <location>
        <begin position="90"/>
        <end position="110"/>
    </location>
</feature>
<evidence type="ECO:0000256" key="17">
    <source>
        <dbReference type="ARBA" id="ARBA00049397"/>
    </source>
</evidence>
<evidence type="ECO:0000256" key="9">
    <source>
        <dbReference type="ARBA" id="ARBA00022928"/>
    </source>
</evidence>
<evidence type="ECO:0000256" key="18">
    <source>
        <dbReference type="PIRNR" id="PIRNR015596"/>
    </source>
</evidence>
<evidence type="ECO:0000256" key="15">
    <source>
        <dbReference type="ARBA" id="ARBA00048292"/>
    </source>
</evidence>
<comment type="catalytic activity">
    <reaction evidence="15">
        <text>5alpha-pregnane-3,20-dione + NADP(+) = progesterone + NADPH + H(+)</text>
        <dbReference type="Rhea" id="RHEA:21952"/>
        <dbReference type="ChEBI" id="CHEBI:15378"/>
        <dbReference type="ChEBI" id="CHEBI:17026"/>
        <dbReference type="ChEBI" id="CHEBI:28952"/>
        <dbReference type="ChEBI" id="CHEBI:57783"/>
        <dbReference type="ChEBI" id="CHEBI:58349"/>
        <dbReference type="EC" id="1.3.1.22"/>
    </reaction>
    <physiologicalReaction direction="right-to-left" evidence="15">
        <dbReference type="Rhea" id="RHEA:21954"/>
    </physiologicalReaction>
</comment>
<dbReference type="InterPro" id="IPR016636">
    <property type="entry name" value="3-oxo-5-alpha-steroid_4-DH"/>
</dbReference>
<accession>A0A7R8X3A1</accession>
<reference evidence="21" key="1">
    <citation type="submission" date="2020-11" db="EMBL/GenBank/DDBJ databases">
        <authorList>
            <person name="Tran Van P."/>
        </authorList>
    </citation>
    <scope>NUCLEOTIDE SEQUENCE</scope>
</reference>
<gene>
    <name evidence="21" type="ORF">DSTB1V02_LOCUS1893</name>
</gene>
<evidence type="ECO:0000256" key="5">
    <source>
        <dbReference type="ARBA" id="ARBA00022782"/>
    </source>
</evidence>
<dbReference type="PROSITE" id="PS50244">
    <property type="entry name" value="S5A_REDUCTASE"/>
    <property type="match status" value="1"/>
</dbReference>
<keyword evidence="10 18" id="KW-1133">Transmembrane helix</keyword>
<dbReference type="GO" id="GO:0007548">
    <property type="term" value="P:sex differentiation"/>
    <property type="evidence" value="ECO:0007669"/>
    <property type="project" value="UniProtKB-KW"/>
</dbReference>
<evidence type="ECO:0000313" key="21">
    <source>
        <dbReference type="EMBL" id="CAD7241917.1"/>
    </source>
</evidence>
<dbReference type="GO" id="GO:0047751">
    <property type="term" value="F:3-oxo-5-alpha-steroid 4-dehydrogenase (NADP+) activity"/>
    <property type="evidence" value="ECO:0007669"/>
    <property type="project" value="UniProtKB-EC"/>
</dbReference>
<evidence type="ECO:0000256" key="16">
    <source>
        <dbReference type="ARBA" id="ARBA00049166"/>
    </source>
</evidence>
<dbReference type="GO" id="GO:0030154">
    <property type="term" value="P:cell differentiation"/>
    <property type="evidence" value="ECO:0007669"/>
    <property type="project" value="UniProtKB-KW"/>
</dbReference>
<feature type="transmembrane region" description="Helical" evidence="18">
    <location>
        <begin position="182"/>
        <end position="202"/>
    </location>
</feature>
<evidence type="ECO:0000256" key="6">
    <source>
        <dbReference type="ARBA" id="ARBA00022824"/>
    </source>
</evidence>
<dbReference type="Gene3D" id="1.20.120.1630">
    <property type="match status" value="1"/>
</dbReference>
<feature type="compositionally biased region" description="Polar residues" evidence="19">
    <location>
        <begin position="1"/>
        <end position="15"/>
    </location>
</feature>
<keyword evidence="5" id="KW-0221">Differentiation</keyword>
<keyword evidence="11" id="KW-0560">Oxidoreductase</keyword>
<organism evidence="21">
    <name type="scientific">Darwinula stevensoni</name>
    <dbReference type="NCBI Taxonomy" id="69355"/>
    <lineage>
        <taxon>Eukaryota</taxon>
        <taxon>Metazoa</taxon>
        <taxon>Ecdysozoa</taxon>
        <taxon>Arthropoda</taxon>
        <taxon>Crustacea</taxon>
        <taxon>Oligostraca</taxon>
        <taxon>Ostracoda</taxon>
        <taxon>Podocopa</taxon>
        <taxon>Podocopida</taxon>
        <taxon>Darwinulocopina</taxon>
        <taxon>Darwinuloidea</taxon>
        <taxon>Darwinulidae</taxon>
        <taxon>Darwinula</taxon>
    </lineage>
</organism>
<evidence type="ECO:0000256" key="4">
    <source>
        <dbReference type="ARBA" id="ARBA00022692"/>
    </source>
</evidence>
<evidence type="ECO:0000256" key="10">
    <source>
        <dbReference type="ARBA" id="ARBA00022989"/>
    </source>
</evidence>
<evidence type="ECO:0000256" key="8">
    <source>
        <dbReference type="ARBA" id="ARBA00022857"/>
    </source>
</evidence>
<dbReference type="EMBL" id="LR899711">
    <property type="protein sequence ID" value="CAD7241917.1"/>
    <property type="molecule type" value="Genomic_DNA"/>
</dbReference>
<dbReference type="PIRSF" id="PIRSF015596">
    <property type="entry name" value="5_alpha-SR2"/>
    <property type="match status" value="1"/>
</dbReference>
<dbReference type="PANTHER" id="PTHR10556:SF57">
    <property type="entry name" value="3-OXO-5-ALPHA-STEROID 4-DEHYDROGENASE 1"/>
    <property type="match status" value="1"/>
</dbReference>
<dbReference type="Proteomes" id="UP000677054">
    <property type="component" value="Unassembled WGS sequence"/>
</dbReference>
<feature type="region of interest" description="Disordered" evidence="19">
    <location>
        <begin position="1"/>
        <end position="43"/>
    </location>
</feature>
<evidence type="ECO:0000256" key="13">
    <source>
        <dbReference type="ARBA" id="ARBA00023136"/>
    </source>
</evidence>
<feature type="domain" description="3-oxo-5-alpha-steroid 4-dehydrogenase C-terminal" evidence="20">
    <location>
        <begin position="147"/>
        <end position="296"/>
    </location>
</feature>